<keyword evidence="6" id="KW-0547">Nucleotide-binding</keyword>
<dbReference type="SUPFAM" id="SSF55785">
    <property type="entry name" value="PYP-like sensor domain (PAS domain)"/>
    <property type="match status" value="7"/>
</dbReference>
<evidence type="ECO:0000256" key="6">
    <source>
        <dbReference type="ARBA" id="ARBA00022741"/>
    </source>
</evidence>
<feature type="non-terminal residue" evidence="14">
    <location>
        <position position="1249"/>
    </location>
</feature>
<dbReference type="InterPro" id="IPR003661">
    <property type="entry name" value="HisK_dim/P_dom"/>
</dbReference>
<dbReference type="SUPFAM" id="SSF47384">
    <property type="entry name" value="Homodimeric domain of signal transducing histidine kinase"/>
    <property type="match status" value="1"/>
</dbReference>
<evidence type="ECO:0000259" key="13">
    <source>
        <dbReference type="PROSITE" id="PS50113"/>
    </source>
</evidence>
<dbReference type="SMART" id="SM00388">
    <property type="entry name" value="HisKA"/>
    <property type="match status" value="1"/>
</dbReference>
<feature type="domain" description="PAC" evidence="13">
    <location>
        <begin position="902"/>
        <end position="954"/>
    </location>
</feature>
<feature type="domain" description="PAS" evidence="12">
    <location>
        <begin position="699"/>
        <end position="769"/>
    </location>
</feature>
<dbReference type="Gene3D" id="3.30.565.10">
    <property type="entry name" value="Histidine kinase-like ATPase, C-terminal domain"/>
    <property type="match status" value="1"/>
</dbReference>
<feature type="domain" description="PAS" evidence="12">
    <location>
        <begin position="443"/>
        <end position="487"/>
    </location>
</feature>
<feature type="domain" description="PAC" evidence="13">
    <location>
        <begin position="518"/>
        <end position="570"/>
    </location>
</feature>
<dbReference type="PROSITE" id="PS50112">
    <property type="entry name" value="PAS"/>
    <property type="match status" value="7"/>
</dbReference>
<dbReference type="GO" id="GO:0005524">
    <property type="term" value="F:ATP binding"/>
    <property type="evidence" value="ECO:0007669"/>
    <property type="project" value="UniProtKB-KW"/>
</dbReference>
<feature type="domain" description="PAS" evidence="12">
    <location>
        <begin position="571"/>
        <end position="640"/>
    </location>
</feature>
<keyword evidence="8" id="KW-0067">ATP-binding</keyword>
<dbReference type="InterPro" id="IPR005467">
    <property type="entry name" value="His_kinase_dom"/>
</dbReference>
<feature type="domain" description="PAC" evidence="13">
    <location>
        <begin position="1028"/>
        <end position="1080"/>
    </location>
</feature>
<dbReference type="RefSeq" id="WP_193918276.1">
    <property type="nucleotide sequence ID" value="NZ_JADEWL010000013.1"/>
</dbReference>
<comment type="subcellular location">
    <subcellularLocation>
        <location evidence="2">Membrane</location>
    </subcellularLocation>
</comment>
<dbReference type="InterPro" id="IPR000700">
    <property type="entry name" value="PAS-assoc_C"/>
</dbReference>
<keyword evidence="10" id="KW-0472">Membrane</keyword>
<proteinExistence type="predicted"/>
<keyword evidence="9" id="KW-0902">Two-component regulatory system</keyword>
<evidence type="ECO:0000256" key="9">
    <source>
        <dbReference type="ARBA" id="ARBA00023012"/>
    </source>
</evidence>
<dbReference type="Pfam" id="PF08447">
    <property type="entry name" value="PAS_3"/>
    <property type="match status" value="3"/>
</dbReference>
<dbReference type="SUPFAM" id="SSF55874">
    <property type="entry name" value="ATPase domain of HSP90 chaperone/DNA topoisomerase II/histidine kinase"/>
    <property type="match status" value="1"/>
</dbReference>
<dbReference type="Pfam" id="PF13426">
    <property type="entry name" value="PAS_9"/>
    <property type="match status" value="3"/>
</dbReference>
<sequence>MSSEARSQQTTETAKRLSEQKLASAFRLSPDPIFLSIFSEMTYIEVNDSFCKFFGYTREQVIGCKGKELEIWQDSEQCNDLVQLIAEQGTIRNQEVDFRAAGGEVKTMLLSAELIEINAQQYVLATARDITERKQAQLETRLLLEATQAISKAIDIDSALSFILRLICQHINWDFGEAWIPSSDGRVLEYCLGWYGSQDSLAEFSHHSETMRFSQGLGLPGLVWASKESQWLEDISQVSQTKFMRREIGLQVGLKSCFGIPILNGGEVLAVLMFFKSCTKSRDKHLLELVSAVAAQLGGLIKRKQAQTAHRYSEERLQLALKASDLGLWDWNIRDSKVYRDSRWKKMLGYEDWEIGEDALNLRRLIHPEDWEFIQQELKAYLQGKIPIYQVEFRMLCKNQEWKWIESRGQIFERDSAGRPLRMTGTHKDITERKQAEVVLQESERRFRAIFNSSFGFTALLQPNGKIISLNQTALDLFGLVEREVVGLPFWHCLGRQICCCQNNLQAIIQRGANGEFIRDEVDVIDNHGNIVTIDCSLKPIFDDNNRVVLLIVEGRDITQRKILEKEVALREARLNAFFSSAPVGLNIVDRQLRYIQINELLAEINGISVEEHLGKTIQEILPTIAPRIELLYQQVLATNQSILNIEISGAFIRQPAEKRDFLFSCFPIPGEDNIPTGVGTVLIEITALKRAETALREREEAFRAIFENAAVGIAQVSLDDRFIKVNQQFCEIVGYSKSQLLQLNCTEITHPDSLAECVDYCNQLAQNQIDVFSMEKAFIRKNGEVIWTNLTASVVRETSGEIKYFIGVIEDISKRKNAEKQMRLATERLQYLLASSPAVIFSCLPSGSFDNTFISQNVSEIAGYQAQQFLSESGFWMRHVHPEDLPKLQKQLSQALNQEYFTCEYRFLHSDGTYHWFSEQTRLIRDQKGYPLEYVGYWIDINEAKQTELKLQLSQRRYQNLAEACPVAIVNTDADGLCIYFNQHWTEISGLSIEESLGDGWMKVLHPDDRETVVKLWREAVKTKTSFVKDCRCLRPDGKVVWVMGKALPEIDENGEFKGYIATITDITDIKLAQQALQQAVIAADAANRAKSEFLANMSHELRTPLNAILGFSQLMSQDKTITEEHQNSLAIINRAGEHLLSLINDILEMSKIEAGRISLNIIDFDLHIFLDNLQEMLRFRASGKGLQLIFEKAADIPHYIQGDVSKLRQVLINLLGNAIKFTKKGSVKLSVKMGRQGHGETRGWGDK</sequence>
<dbReference type="PROSITE" id="PS50113">
    <property type="entry name" value="PAC"/>
    <property type="match status" value="6"/>
</dbReference>
<dbReference type="InterPro" id="IPR003018">
    <property type="entry name" value="GAF"/>
</dbReference>
<dbReference type="EMBL" id="JADEWL010000013">
    <property type="protein sequence ID" value="MBE9212389.1"/>
    <property type="molecule type" value="Genomic_DNA"/>
</dbReference>
<protein>
    <recommendedName>
        <fullName evidence="3">histidine kinase</fullName>
        <ecNumber evidence="3">2.7.13.3</ecNumber>
    </recommendedName>
</protein>
<dbReference type="PANTHER" id="PTHR43304:SF1">
    <property type="entry name" value="PAC DOMAIN-CONTAINING PROTEIN"/>
    <property type="match status" value="1"/>
</dbReference>
<feature type="domain" description="PAS" evidence="12">
    <location>
        <begin position="955"/>
        <end position="1025"/>
    </location>
</feature>
<evidence type="ECO:0000313" key="14">
    <source>
        <dbReference type="EMBL" id="MBE9212389.1"/>
    </source>
</evidence>
<dbReference type="Proteomes" id="UP000620559">
    <property type="component" value="Unassembled WGS sequence"/>
</dbReference>
<keyword evidence="15" id="KW-1185">Reference proteome</keyword>
<keyword evidence="4" id="KW-0597">Phosphoprotein</keyword>
<dbReference type="SMART" id="SM00065">
    <property type="entry name" value="GAF"/>
    <property type="match status" value="1"/>
</dbReference>
<dbReference type="Pfam" id="PF13185">
    <property type="entry name" value="GAF_2"/>
    <property type="match status" value="1"/>
</dbReference>
<dbReference type="PROSITE" id="PS50109">
    <property type="entry name" value="HIS_KIN"/>
    <property type="match status" value="1"/>
</dbReference>
<evidence type="ECO:0000313" key="15">
    <source>
        <dbReference type="Proteomes" id="UP000620559"/>
    </source>
</evidence>
<feature type="domain" description="PAC" evidence="13">
    <location>
        <begin position="389"/>
        <end position="442"/>
    </location>
</feature>
<dbReference type="Gene3D" id="3.30.450.40">
    <property type="match status" value="1"/>
</dbReference>
<comment type="caution">
    <text evidence="14">The sequence shown here is derived from an EMBL/GenBank/DDBJ whole genome shotgun (WGS) entry which is preliminary data.</text>
</comment>
<evidence type="ECO:0000259" key="12">
    <source>
        <dbReference type="PROSITE" id="PS50112"/>
    </source>
</evidence>
<dbReference type="InterPro" id="IPR000014">
    <property type="entry name" value="PAS"/>
</dbReference>
<evidence type="ECO:0000256" key="4">
    <source>
        <dbReference type="ARBA" id="ARBA00022553"/>
    </source>
</evidence>
<dbReference type="InterPro" id="IPR029016">
    <property type="entry name" value="GAF-like_dom_sf"/>
</dbReference>
<dbReference type="InterPro" id="IPR036097">
    <property type="entry name" value="HisK_dim/P_sf"/>
</dbReference>
<organism evidence="14 15">
    <name type="scientific">Plectonema cf. radiosum LEGE 06105</name>
    <dbReference type="NCBI Taxonomy" id="945769"/>
    <lineage>
        <taxon>Bacteria</taxon>
        <taxon>Bacillati</taxon>
        <taxon>Cyanobacteriota</taxon>
        <taxon>Cyanophyceae</taxon>
        <taxon>Oscillatoriophycideae</taxon>
        <taxon>Oscillatoriales</taxon>
        <taxon>Microcoleaceae</taxon>
        <taxon>Plectonema</taxon>
    </lineage>
</organism>
<dbReference type="Pfam" id="PF08448">
    <property type="entry name" value="PAS_4"/>
    <property type="match status" value="1"/>
</dbReference>
<dbReference type="CDD" id="cd00082">
    <property type="entry name" value="HisKA"/>
    <property type="match status" value="1"/>
</dbReference>
<feature type="domain" description="PAS" evidence="12">
    <location>
        <begin position="826"/>
        <end position="900"/>
    </location>
</feature>
<dbReference type="InterPro" id="IPR013656">
    <property type="entry name" value="PAS_4"/>
</dbReference>
<dbReference type="SMART" id="SM00091">
    <property type="entry name" value="PAS"/>
    <property type="match status" value="7"/>
</dbReference>
<gene>
    <name evidence="14" type="ORF">IQ247_06640</name>
</gene>
<accession>A0A8J7F6L1</accession>
<reference evidence="14" key="1">
    <citation type="submission" date="2020-10" db="EMBL/GenBank/DDBJ databases">
        <authorList>
            <person name="Castelo-Branco R."/>
            <person name="Eusebio N."/>
            <person name="Adriana R."/>
            <person name="Vieira A."/>
            <person name="Brugerolle De Fraissinette N."/>
            <person name="Rezende De Castro R."/>
            <person name="Schneider M.P."/>
            <person name="Vasconcelos V."/>
            <person name="Leao P.N."/>
        </authorList>
    </citation>
    <scope>NUCLEOTIDE SEQUENCE</scope>
    <source>
        <strain evidence="14">LEGE 06105</strain>
    </source>
</reference>
<comment type="catalytic activity">
    <reaction evidence="1">
        <text>ATP + protein L-histidine = ADP + protein N-phospho-L-histidine.</text>
        <dbReference type="EC" id="2.7.13.3"/>
    </reaction>
</comment>
<dbReference type="EC" id="2.7.13.3" evidence="3"/>
<dbReference type="FunFam" id="1.10.287.130:FF:000038">
    <property type="entry name" value="Sensory transduction histidine kinase"/>
    <property type="match status" value="1"/>
</dbReference>
<dbReference type="GO" id="GO:0000155">
    <property type="term" value="F:phosphorelay sensor kinase activity"/>
    <property type="evidence" value="ECO:0007669"/>
    <property type="project" value="InterPro"/>
</dbReference>
<dbReference type="InterPro" id="IPR052162">
    <property type="entry name" value="Sensor_kinase/Photoreceptor"/>
</dbReference>
<evidence type="ECO:0000256" key="7">
    <source>
        <dbReference type="ARBA" id="ARBA00022777"/>
    </source>
</evidence>
<dbReference type="AlphaFoldDB" id="A0A8J7F6L1"/>
<feature type="domain" description="PAS" evidence="12">
    <location>
        <begin position="18"/>
        <end position="63"/>
    </location>
</feature>
<evidence type="ECO:0000259" key="11">
    <source>
        <dbReference type="PROSITE" id="PS50109"/>
    </source>
</evidence>
<name>A0A8J7F6L1_9CYAN</name>
<dbReference type="NCBIfam" id="TIGR00229">
    <property type="entry name" value="sensory_box"/>
    <property type="match status" value="7"/>
</dbReference>
<keyword evidence="5" id="KW-0808">Transferase</keyword>
<dbReference type="PANTHER" id="PTHR43304">
    <property type="entry name" value="PHYTOCHROME-LIKE PROTEIN CPH1"/>
    <property type="match status" value="1"/>
</dbReference>
<evidence type="ECO:0000256" key="2">
    <source>
        <dbReference type="ARBA" id="ARBA00004370"/>
    </source>
</evidence>
<dbReference type="Gene3D" id="3.30.450.20">
    <property type="entry name" value="PAS domain"/>
    <property type="match status" value="7"/>
</dbReference>
<dbReference type="InterPro" id="IPR013655">
    <property type="entry name" value="PAS_fold_3"/>
</dbReference>
<feature type="domain" description="PAC" evidence="13">
    <location>
        <begin position="773"/>
        <end position="825"/>
    </location>
</feature>
<dbReference type="CDD" id="cd00130">
    <property type="entry name" value="PAS"/>
    <property type="match status" value="6"/>
</dbReference>
<dbReference type="GO" id="GO:0016020">
    <property type="term" value="C:membrane"/>
    <property type="evidence" value="ECO:0007669"/>
    <property type="project" value="UniProtKB-SubCell"/>
</dbReference>
<evidence type="ECO:0000256" key="3">
    <source>
        <dbReference type="ARBA" id="ARBA00012438"/>
    </source>
</evidence>
<feature type="domain" description="PAC" evidence="13">
    <location>
        <begin position="92"/>
        <end position="142"/>
    </location>
</feature>
<dbReference type="InterPro" id="IPR035965">
    <property type="entry name" value="PAS-like_dom_sf"/>
</dbReference>
<dbReference type="InterPro" id="IPR036890">
    <property type="entry name" value="HATPase_C_sf"/>
</dbReference>
<dbReference type="SUPFAM" id="SSF55781">
    <property type="entry name" value="GAF domain-like"/>
    <property type="match status" value="1"/>
</dbReference>
<dbReference type="SMART" id="SM00086">
    <property type="entry name" value="PAC"/>
    <property type="match status" value="7"/>
</dbReference>
<dbReference type="InterPro" id="IPR001610">
    <property type="entry name" value="PAC"/>
</dbReference>
<feature type="domain" description="Histidine kinase" evidence="11">
    <location>
        <begin position="1098"/>
        <end position="1249"/>
    </location>
</feature>
<dbReference type="FunFam" id="3.30.450.20:FF:000099">
    <property type="entry name" value="Sensory box sensor histidine kinase"/>
    <property type="match status" value="1"/>
</dbReference>
<dbReference type="Gene3D" id="1.10.287.130">
    <property type="match status" value="1"/>
</dbReference>
<keyword evidence="7" id="KW-0418">Kinase</keyword>
<dbReference type="Pfam" id="PF00512">
    <property type="entry name" value="HisKA"/>
    <property type="match status" value="1"/>
</dbReference>
<evidence type="ECO:0000256" key="8">
    <source>
        <dbReference type="ARBA" id="ARBA00022840"/>
    </source>
</evidence>
<evidence type="ECO:0000256" key="10">
    <source>
        <dbReference type="ARBA" id="ARBA00023136"/>
    </source>
</evidence>
<evidence type="ECO:0000256" key="5">
    <source>
        <dbReference type="ARBA" id="ARBA00022679"/>
    </source>
</evidence>
<evidence type="ECO:0000256" key="1">
    <source>
        <dbReference type="ARBA" id="ARBA00000085"/>
    </source>
</evidence>
<feature type="domain" description="PAS" evidence="12">
    <location>
        <begin position="313"/>
        <end position="385"/>
    </location>
</feature>